<name>A0ABN2NVJ6_9ACTN</name>
<dbReference type="RefSeq" id="WP_344002171.1">
    <property type="nucleotide sequence ID" value="NZ_BAAAMY010000001.1"/>
</dbReference>
<dbReference type="Proteomes" id="UP001501612">
    <property type="component" value="Unassembled WGS sequence"/>
</dbReference>
<feature type="chain" id="PRO_5046255346" evidence="1">
    <location>
        <begin position="21"/>
        <end position="121"/>
    </location>
</feature>
<accession>A0ABN2NVJ6</accession>
<dbReference type="PROSITE" id="PS51257">
    <property type="entry name" value="PROKAR_LIPOPROTEIN"/>
    <property type="match status" value="1"/>
</dbReference>
<comment type="caution">
    <text evidence="2">The sequence shown here is derived from an EMBL/GenBank/DDBJ whole genome shotgun (WGS) entry which is preliminary data.</text>
</comment>
<organism evidence="2 3">
    <name type="scientific">Nocardioides lentus</name>
    <dbReference type="NCBI Taxonomy" id="338077"/>
    <lineage>
        <taxon>Bacteria</taxon>
        <taxon>Bacillati</taxon>
        <taxon>Actinomycetota</taxon>
        <taxon>Actinomycetes</taxon>
        <taxon>Propionibacteriales</taxon>
        <taxon>Nocardioidaceae</taxon>
        <taxon>Nocardioides</taxon>
    </lineage>
</organism>
<evidence type="ECO:0000313" key="3">
    <source>
        <dbReference type="Proteomes" id="UP001501612"/>
    </source>
</evidence>
<dbReference type="EMBL" id="BAAAMY010000001">
    <property type="protein sequence ID" value="GAA1904147.1"/>
    <property type="molecule type" value="Genomic_DNA"/>
</dbReference>
<evidence type="ECO:0000256" key="1">
    <source>
        <dbReference type="SAM" id="SignalP"/>
    </source>
</evidence>
<proteinExistence type="predicted"/>
<sequence>MRLGVPVLLSVLLSTTVACGEDEPEPSAADIEICETVGEVSSAYQEAMDGPGVGTMAPVFNRSRDRVAELQDQVTVEEMEPEVQTIVDLPDSQQGVALGNPMSDWTLLGGACSQAGVLLDR</sequence>
<keyword evidence="3" id="KW-1185">Reference proteome</keyword>
<protein>
    <submittedName>
        <fullName evidence="2">Uncharacterized protein</fullName>
    </submittedName>
</protein>
<feature type="signal peptide" evidence="1">
    <location>
        <begin position="1"/>
        <end position="20"/>
    </location>
</feature>
<keyword evidence="1" id="KW-0732">Signal</keyword>
<reference evidence="2 3" key="1">
    <citation type="journal article" date="2019" name="Int. J. Syst. Evol. Microbiol.">
        <title>The Global Catalogue of Microorganisms (GCM) 10K type strain sequencing project: providing services to taxonomists for standard genome sequencing and annotation.</title>
        <authorList>
            <consortium name="The Broad Institute Genomics Platform"/>
            <consortium name="The Broad Institute Genome Sequencing Center for Infectious Disease"/>
            <person name="Wu L."/>
            <person name="Ma J."/>
        </authorList>
    </citation>
    <scope>NUCLEOTIDE SEQUENCE [LARGE SCALE GENOMIC DNA]</scope>
    <source>
        <strain evidence="2 3">JCM 14046</strain>
    </source>
</reference>
<gene>
    <name evidence="2" type="ORF">GCM10009737_01070</name>
</gene>
<evidence type="ECO:0000313" key="2">
    <source>
        <dbReference type="EMBL" id="GAA1904147.1"/>
    </source>
</evidence>